<reference evidence="1 2" key="1">
    <citation type="submission" date="2016-09" db="EMBL/GenBank/DDBJ databases">
        <title>Campylobacter from American crows.</title>
        <authorList>
            <person name="Weis A.M."/>
            <person name="Weimer B.C."/>
            <person name="Townsend A.K."/>
            <person name="Taff C."/>
        </authorList>
    </citation>
    <scope>NUCLEOTIDE SEQUENCE [LARGE SCALE GENOMIC DNA]</scope>
    <source>
        <strain evidence="1 2">BCW_3791</strain>
    </source>
</reference>
<dbReference type="Proteomes" id="UP000865560">
    <property type="component" value="Unassembled WGS sequence"/>
</dbReference>
<protein>
    <recommendedName>
        <fullName evidence="3">BspA family leucine-rich repeat surface protein</fullName>
    </recommendedName>
</protein>
<dbReference type="Pfam" id="PF03382">
    <property type="entry name" value="DUF285"/>
    <property type="match status" value="2"/>
</dbReference>
<sequence>MEFDVEILDNLENFKEFLKTKPSKEVLQAVNSHLEGFLSDAYDHIDPEEYEVAFEEETGISYRDATEEEFDEWFITNVLCFEDLSEICKILRSLLEAKDLDKALENFNKKSDKGLLKAINLDETLEKFDKKSDKRLLEAIKNARVLEAVRLINENPNIAIAEDALEACEELLNSFYKKISSKKDGNDDSPYENILRHTGSAFGSLKPAAKKAANASSIAKLKVLLRTILKGENAGEVLKKSGFSKVLFGKKPATQNQLYCPMNNVELIFLVRYAQDRKKYLIAKVALDCINLIYLDSLYGAFECMERFDGIESWDVSHIKDFSRCFFCCSDMNVDLSKWNVSKGQNFYLMFGHCENFNCDISSWNMSKAKNIDSMFYLCKEFNQNIDAWKVSVEAVIKSKNIFKDSPLESNPPLWFKNAIDKINTPTGLEGILNLLNLNIEERRRKEEYSLFMIERLNKVLEVFNATNAEKKLNDTDLAKIYKAAINSEYETDNITFIPFELIESTAKLAKNPQKVLIGSKKEDYLKLALENGRPDIFKLLIEYGFDATKLLKSCSLLIDCWSKSIRHDYAFTACMQDKKALQKRDNERKELLRLFIQQGYTFGDLYDAAARYSSSVSGFIMHVIANKYFSDDELQIVLTGRYSDNEAMPFVFALALQVEDSKNRNLAWKSLCYAIFLDMHKGVKSPKYKDKDHQGLENLSFQEYIKEIIKRLADDNNVKIHFENLIEFMDLIEKIKDGQKIVVKNLILLNMFVCIEEVNLSLLDVSQLKNLSYLFDDSTRGDFSGIESWDVSNVKNFEFCFSKAERFNADISKWNVGKGCYFTSMFEKARCFNADISKWNMSNAKSVSYMFTCASSFDRCLESWDISASVSMDHMFWGTKIDSNRPKWYKH</sequence>
<name>A0AB36G4P4_CAMJU</name>
<dbReference type="AlphaFoldDB" id="A0AB36G4P4"/>
<evidence type="ECO:0000313" key="2">
    <source>
        <dbReference type="Proteomes" id="UP000865560"/>
    </source>
</evidence>
<gene>
    <name evidence="1" type="ORF">AJY60_03815</name>
</gene>
<proteinExistence type="predicted"/>
<evidence type="ECO:0000313" key="1">
    <source>
        <dbReference type="EMBL" id="OEV48353.1"/>
    </source>
</evidence>
<dbReference type="EMBL" id="MJVJ01000063">
    <property type="protein sequence ID" value="OEV48353.1"/>
    <property type="molecule type" value="Genomic_DNA"/>
</dbReference>
<dbReference type="InterPro" id="IPR005046">
    <property type="entry name" value="DUF285"/>
</dbReference>
<evidence type="ECO:0008006" key="3">
    <source>
        <dbReference type="Google" id="ProtNLM"/>
    </source>
</evidence>
<organism evidence="1 2">
    <name type="scientific">Campylobacter jejuni</name>
    <dbReference type="NCBI Taxonomy" id="197"/>
    <lineage>
        <taxon>Bacteria</taxon>
        <taxon>Pseudomonadati</taxon>
        <taxon>Campylobacterota</taxon>
        <taxon>Epsilonproteobacteria</taxon>
        <taxon>Campylobacterales</taxon>
        <taxon>Campylobacteraceae</taxon>
        <taxon>Campylobacter</taxon>
    </lineage>
</organism>
<dbReference type="RefSeq" id="WP_002861569.1">
    <property type="nucleotide sequence ID" value="NZ_CAKJUK010000028.1"/>
</dbReference>
<accession>A0AB36G4P4</accession>
<comment type="caution">
    <text evidence="1">The sequence shown here is derived from an EMBL/GenBank/DDBJ whole genome shotgun (WGS) entry which is preliminary data.</text>
</comment>